<keyword evidence="3" id="KW-1185">Reference proteome</keyword>
<feature type="region of interest" description="Disordered" evidence="1">
    <location>
        <begin position="56"/>
        <end position="92"/>
    </location>
</feature>
<reference evidence="2" key="1">
    <citation type="submission" date="2020-08" db="EMBL/GenBank/DDBJ databases">
        <title>Multicomponent nature underlies the extraordinary mechanical properties of spider dragline silk.</title>
        <authorList>
            <person name="Kono N."/>
            <person name="Nakamura H."/>
            <person name="Mori M."/>
            <person name="Yoshida Y."/>
            <person name="Ohtoshi R."/>
            <person name="Malay A.D."/>
            <person name="Moran D.A.P."/>
            <person name="Tomita M."/>
            <person name="Numata K."/>
            <person name="Arakawa K."/>
        </authorList>
    </citation>
    <scope>NUCLEOTIDE SEQUENCE</scope>
</reference>
<evidence type="ECO:0000256" key="1">
    <source>
        <dbReference type="SAM" id="MobiDB-lite"/>
    </source>
</evidence>
<sequence length="92" mass="10250">MGSYTILAYENYHVSCVSSTLECIFPTSQPHLHAASDPVSLNKKEIKNKMVGKWQTNARRQPDTKIRSLHQTSTRAPKLLSADSPEASLCAY</sequence>
<dbReference type="EMBL" id="BMAW01015427">
    <property type="protein sequence ID" value="GFT43692.1"/>
    <property type="molecule type" value="Genomic_DNA"/>
</dbReference>
<gene>
    <name evidence="2" type="ORF">NPIL_416611</name>
</gene>
<name>A0A8X6P0R1_NEPPI</name>
<organism evidence="2 3">
    <name type="scientific">Nephila pilipes</name>
    <name type="common">Giant wood spider</name>
    <name type="synonym">Nephila maculata</name>
    <dbReference type="NCBI Taxonomy" id="299642"/>
    <lineage>
        <taxon>Eukaryota</taxon>
        <taxon>Metazoa</taxon>
        <taxon>Ecdysozoa</taxon>
        <taxon>Arthropoda</taxon>
        <taxon>Chelicerata</taxon>
        <taxon>Arachnida</taxon>
        <taxon>Araneae</taxon>
        <taxon>Araneomorphae</taxon>
        <taxon>Entelegynae</taxon>
        <taxon>Araneoidea</taxon>
        <taxon>Nephilidae</taxon>
        <taxon>Nephila</taxon>
    </lineage>
</organism>
<protein>
    <submittedName>
        <fullName evidence="2">Uncharacterized protein</fullName>
    </submittedName>
</protein>
<proteinExistence type="predicted"/>
<dbReference type="AlphaFoldDB" id="A0A8X6P0R1"/>
<evidence type="ECO:0000313" key="3">
    <source>
        <dbReference type="Proteomes" id="UP000887013"/>
    </source>
</evidence>
<evidence type="ECO:0000313" key="2">
    <source>
        <dbReference type="EMBL" id="GFT43692.1"/>
    </source>
</evidence>
<dbReference type="Proteomes" id="UP000887013">
    <property type="component" value="Unassembled WGS sequence"/>
</dbReference>
<comment type="caution">
    <text evidence="2">The sequence shown here is derived from an EMBL/GenBank/DDBJ whole genome shotgun (WGS) entry which is preliminary data.</text>
</comment>
<accession>A0A8X6P0R1</accession>